<proteinExistence type="predicted"/>
<dbReference type="AlphaFoldDB" id="A0A6J8EWV1"/>
<reference evidence="2 3" key="1">
    <citation type="submission" date="2020-06" db="EMBL/GenBank/DDBJ databases">
        <authorList>
            <person name="Li R."/>
            <person name="Bekaert M."/>
        </authorList>
    </citation>
    <scope>NUCLEOTIDE SEQUENCE [LARGE SCALE GENOMIC DNA]</scope>
    <source>
        <strain evidence="3">wild</strain>
    </source>
</reference>
<dbReference type="OrthoDB" id="6088294at2759"/>
<sequence>MKNIICNTFIFICMVLINNAFAKRITLQGINKRSMTNHEVRDLPKASDGKGVMVTPGKPLTINFCLRVQSKVHLNNLRFSNFNTSALFRVSLDHGKWMGTYFAPPGDSYNNFINTGRFPKQHEFESGWHVLKINVSETSSPIALDQIEFDVFDDYITENILNCETICIPNGNFPVKNLQLTSQATMGTILQRSEPTKCAEVDNINIALFHPYISEFSITASLPQYQSFSNRKDEDLSNCPHLSHIVWKFNHFRPQPGMQVLRDKDSSLLVTNGNGQDRKGKHIVVLFYLEGLSKGSIDSRIGSHLFLRFKSLNSRTLVNLKYREANGSMTESAEKVYDSSTLEHMWKIPDFTWREHVENYLILSVESQSNEDFEIDELRMEKRPMVADSVETIYRSDDVIIEAVFVEFWWLAPESMTVTLTNGKKTKNVAYIRFYRPLPWNGGYAQVLVLYQDGNIRLLPVAPEGVDWIPFGTSVIVGQPRTDSNRPYVNIQEVVIDPERWQMGLLYKDGSSVRMKINCTYSETQLFVNDLYFTKDAFTNPFLTIRSMFVSEGNNDVDSIKIDNKHSRHIMDNFGSIQGRSFSFFRRCISKHLTLSPDIQVDIARTSFRPTFVPLAHRHFARQVRRMMERSPIKKLETDFQTWL</sequence>
<accession>A0A6J8EWV1</accession>
<evidence type="ECO:0000313" key="3">
    <source>
        <dbReference type="Proteomes" id="UP000507470"/>
    </source>
</evidence>
<dbReference type="Proteomes" id="UP000507470">
    <property type="component" value="Unassembled WGS sequence"/>
</dbReference>
<evidence type="ECO:0000256" key="1">
    <source>
        <dbReference type="SAM" id="SignalP"/>
    </source>
</evidence>
<dbReference type="EMBL" id="CACVKT020010186">
    <property type="protein sequence ID" value="CAC5425149.1"/>
    <property type="molecule type" value="Genomic_DNA"/>
</dbReference>
<keyword evidence="1" id="KW-0732">Signal</keyword>
<feature type="chain" id="PRO_5026889150" evidence="1">
    <location>
        <begin position="23"/>
        <end position="644"/>
    </location>
</feature>
<name>A0A6J8EWV1_MYTCO</name>
<feature type="signal peptide" evidence="1">
    <location>
        <begin position="1"/>
        <end position="22"/>
    </location>
</feature>
<evidence type="ECO:0000313" key="2">
    <source>
        <dbReference type="EMBL" id="CAC5425149.1"/>
    </source>
</evidence>
<organism evidence="2 3">
    <name type="scientific">Mytilus coruscus</name>
    <name type="common">Sea mussel</name>
    <dbReference type="NCBI Taxonomy" id="42192"/>
    <lineage>
        <taxon>Eukaryota</taxon>
        <taxon>Metazoa</taxon>
        <taxon>Spiralia</taxon>
        <taxon>Lophotrochozoa</taxon>
        <taxon>Mollusca</taxon>
        <taxon>Bivalvia</taxon>
        <taxon>Autobranchia</taxon>
        <taxon>Pteriomorphia</taxon>
        <taxon>Mytilida</taxon>
        <taxon>Mytiloidea</taxon>
        <taxon>Mytilidae</taxon>
        <taxon>Mytilinae</taxon>
        <taxon>Mytilus</taxon>
    </lineage>
</organism>
<protein>
    <submittedName>
        <fullName evidence="2">Uncharacterized protein</fullName>
    </submittedName>
</protein>
<gene>
    <name evidence="2" type="ORF">MCOR_56994</name>
</gene>
<keyword evidence="3" id="KW-1185">Reference proteome</keyword>